<dbReference type="GO" id="GO:0031119">
    <property type="term" value="P:tRNA pseudouridine synthesis"/>
    <property type="evidence" value="ECO:0007669"/>
    <property type="project" value="TreeGrafter"/>
</dbReference>
<feature type="domain" description="Pseudouridine synthase I TruA alpha/beta" evidence="3">
    <location>
        <begin position="295"/>
        <end position="430"/>
    </location>
</feature>
<keyword evidence="5" id="KW-1185">Reference proteome</keyword>
<name>A0A9K3PLK1_9STRA</name>
<dbReference type="GO" id="GO:0003723">
    <property type="term" value="F:RNA binding"/>
    <property type="evidence" value="ECO:0007669"/>
    <property type="project" value="InterPro"/>
</dbReference>
<accession>A0A9K3PLK1</accession>
<protein>
    <recommendedName>
        <fullName evidence="1">tRNA pseudouridine synthase</fullName>
        <ecNumber evidence="1">5.4.99.12</ecNumber>
    </recommendedName>
</protein>
<dbReference type="PANTHER" id="PTHR11142">
    <property type="entry name" value="PSEUDOURIDYLATE SYNTHASE"/>
    <property type="match status" value="1"/>
</dbReference>
<dbReference type="GO" id="GO:0160147">
    <property type="term" value="F:tRNA pseudouridine(38-40) synthase activity"/>
    <property type="evidence" value="ECO:0007669"/>
    <property type="project" value="UniProtKB-EC"/>
</dbReference>
<reference evidence="4" key="2">
    <citation type="submission" date="2021-04" db="EMBL/GenBank/DDBJ databases">
        <authorList>
            <person name="Podell S."/>
        </authorList>
    </citation>
    <scope>NUCLEOTIDE SEQUENCE</scope>
    <source>
        <strain evidence="4">Hildebrandi</strain>
    </source>
</reference>
<evidence type="ECO:0000256" key="1">
    <source>
        <dbReference type="RuleBase" id="RU003792"/>
    </source>
</evidence>
<gene>
    <name evidence="4" type="ORF">IV203_012066</name>
</gene>
<sequence>MFASRLRFVHCCVAFGVYCLVLAEVISSFQTCRFIVLLRSKGRCYHSTAFKSKVEHSSVDENQQNTPGEVLTSAVLRISFDGSRFTGWSAANGQLINSRSVKSTRRSRRRRQRGSQQPTENSPGFVRSVEGVLRENLAKLWGNVDASRIVVEGCSRTDKGVHATGMMAQIYCLQENAMINQDTNDDSAIPGKQTPHPISPTDASSFLPLPMNGNLSKMAFSLNRMRPSDVQITGISPTPSMETGVFHASLSSVSKTYLYRISTGHVYDPTRKHTVWHVTERSSQSSLDLDKMYEACTLLQGTHDFVAFRGAPRGEHDKRRYANQNTVCTLSSIRIQEAFDPMMAENCYFVGADPPLQHFTFEVTGDRFLYRMVRMLVGAIVAVGLNHLDMSDLSRALELGSWDIPNNEQGQRKQFMCAPAHALVLRRVEYGDAIKFDWQPLRDAKS</sequence>
<dbReference type="InterPro" id="IPR001406">
    <property type="entry name" value="PsdUridine_synth_TruA"/>
</dbReference>
<dbReference type="EC" id="5.4.99.12" evidence="1"/>
<comment type="catalytic activity">
    <reaction evidence="1">
        <text>uridine(38/39/40) in tRNA = pseudouridine(38/39/40) in tRNA</text>
        <dbReference type="Rhea" id="RHEA:22376"/>
        <dbReference type="Rhea" id="RHEA-COMP:10085"/>
        <dbReference type="Rhea" id="RHEA-COMP:10087"/>
        <dbReference type="ChEBI" id="CHEBI:65314"/>
        <dbReference type="ChEBI" id="CHEBI:65315"/>
        <dbReference type="EC" id="5.4.99.12"/>
    </reaction>
</comment>
<dbReference type="OrthoDB" id="271910at2759"/>
<feature type="region of interest" description="Disordered" evidence="2">
    <location>
        <begin position="99"/>
        <end position="126"/>
    </location>
</feature>
<evidence type="ECO:0000313" key="5">
    <source>
        <dbReference type="Proteomes" id="UP000693970"/>
    </source>
</evidence>
<evidence type="ECO:0000259" key="3">
    <source>
        <dbReference type="Pfam" id="PF01416"/>
    </source>
</evidence>
<comment type="caution">
    <text evidence="4">The sequence shown here is derived from an EMBL/GenBank/DDBJ whole genome shotgun (WGS) entry which is preliminary data.</text>
</comment>
<comment type="similarity">
    <text evidence="1">Belongs to the tRNA pseudouridine synthase TruA family.</text>
</comment>
<reference evidence="4" key="1">
    <citation type="journal article" date="2021" name="Sci. Rep.">
        <title>Diploid genomic architecture of Nitzschia inconspicua, an elite biomass production diatom.</title>
        <authorList>
            <person name="Oliver A."/>
            <person name="Podell S."/>
            <person name="Pinowska A."/>
            <person name="Traller J.C."/>
            <person name="Smith S.R."/>
            <person name="McClure R."/>
            <person name="Beliaev A."/>
            <person name="Bohutskyi P."/>
            <person name="Hill E.A."/>
            <person name="Rabines A."/>
            <person name="Zheng H."/>
            <person name="Allen L.Z."/>
            <person name="Kuo A."/>
            <person name="Grigoriev I.V."/>
            <person name="Allen A.E."/>
            <person name="Hazlebeck D."/>
            <person name="Allen E.E."/>
        </authorList>
    </citation>
    <scope>NUCLEOTIDE SEQUENCE</scope>
    <source>
        <strain evidence="4">Hildebrandi</strain>
    </source>
</reference>
<proteinExistence type="inferred from homology"/>
<dbReference type="Pfam" id="PF01416">
    <property type="entry name" value="PseudoU_synth_1"/>
    <property type="match status" value="1"/>
</dbReference>
<dbReference type="EMBL" id="JAGRRH010000019">
    <property type="protein sequence ID" value="KAG7349469.1"/>
    <property type="molecule type" value="Genomic_DNA"/>
</dbReference>
<evidence type="ECO:0000256" key="2">
    <source>
        <dbReference type="SAM" id="MobiDB-lite"/>
    </source>
</evidence>
<dbReference type="InterPro" id="IPR020097">
    <property type="entry name" value="PsdUridine_synth_TruA_a/b_dom"/>
</dbReference>
<dbReference type="PANTHER" id="PTHR11142:SF0">
    <property type="entry name" value="TRNA PSEUDOURIDINE SYNTHASE-LIKE 1"/>
    <property type="match status" value="1"/>
</dbReference>
<feature type="compositionally biased region" description="Basic residues" evidence="2">
    <location>
        <begin position="102"/>
        <end position="113"/>
    </location>
</feature>
<keyword evidence="1" id="KW-0819">tRNA processing</keyword>
<evidence type="ECO:0000313" key="4">
    <source>
        <dbReference type="EMBL" id="KAG7349469.1"/>
    </source>
</evidence>
<dbReference type="HAMAP" id="MF_00171">
    <property type="entry name" value="TruA"/>
    <property type="match status" value="1"/>
</dbReference>
<organism evidence="4 5">
    <name type="scientific">Nitzschia inconspicua</name>
    <dbReference type="NCBI Taxonomy" id="303405"/>
    <lineage>
        <taxon>Eukaryota</taxon>
        <taxon>Sar</taxon>
        <taxon>Stramenopiles</taxon>
        <taxon>Ochrophyta</taxon>
        <taxon>Bacillariophyta</taxon>
        <taxon>Bacillariophyceae</taxon>
        <taxon>Bacillariophycidae</taxon>
        <taxon>Bacillariales</taxon>
        <taxon>Bacillariaceae</taxon>
        <taxon>Nitzschia</taxon>
    </lineage>
</organism>
<dbReference type="Proteomes" id="UP000693970">
    <property type="component" value="Unassembled WGS sequence"/>
</dbReference>
<keyword evidence="1" id="KW-0413">Isomerase</keyword>
<dbReference type="AlphaFoldDB" id="A0A9K3PLK1"/>